<feature type="domain" description="Cyclin-like" evidence="4">
    <location>
        <begin position="53"/>
        <end position="142"/>
    </location>
</feature>
<protein>
    <recommendedName>
        <fullName evidence="2">RNA polymerase II holoenzyme cyclin-like subunit</fullName>
    </recommendedName>
</protein>
<evidence type="ECO:0000313" key="5">
    <source>
        <dbReference type="EMBL" id="KAK8240190.1"/>
    </source>
</evidence>
<dbReference type="InterPro" id="IPR043198">
    <property type="entry name" value="Cyclin/Ssn8"/>
</dbReference>
<dbReference type="Proteomes" id="UP001492380">
    <property type="component" value="Unassembled WGS sequence"/>
</dbReference>
<comment type="similarity">
    <text evidence="1">Belongs to the cyclin family. Cyclin C subfamily.</text>
</comment>
<proteinExistence type="inferred from homology"/>
<dbReference type="PIRSF" id="PIRSF028758">
    <property type="entry name" value="Cyclin, C/H/G types"/>
    <property type="match status" value="1"/>
</dbReference>
<dbReference type="InterPro" id="IPR036915">
    <property type="entry name" value="Cyclin-like_sf"/>
</dbReference>
<evidence type="ECO:0000256" key="1">
    <source>
        <dbReference type="ARBA" id="ARBA00008638"/>
    </source>
</evidence>
<gene>
    <name evidence="5" type="ORF">HDK90DRAFT_175740</name>
</gene>
<evidence type="ECO:0000259" key="4">
    <source>
        <dbReference type="SMART" id="SM00385"/>
    </source>
</evidence>
<dbReference type="SMART" id="SM00385">
    <property type="entry name" value="CYCLIN"/>
    <property type="match status" value="1"/>
</dbReference>
<dbReference type="InterPro" id="IPR013763">
    <property type="entry name" value="Cyclin-like_dom"/>
</dbReference>
<name>A0ABR1YVG7_9PEZI</name>
<reference evidence="5 6" key="1">
    <citation type="submission" date="2024-04" db="EMBL/GenBank/DDBJ databases">
        <title>Phyllosticta paracitricarpa is synonymous to the EU quarantine fungus P. citricarpa based on phylogenomic analyses.</title>
        <authorList>
            <consortium name="Lawrence Berkeley National Laboratory"/>
            <person name="Van Ingen-Buijs V.A."/>
            <person name="Van Westerhoven A.C."/>
            <person name="Haridas S."/>
            <person name="Skiadas P."/>
            <person name="Martin F."/>
            <person name="Groenewald J.Z."/>
            <person name="Crous P.W."/>
            <person name="Seidl M.F."/>
        </authorList>
    </citation>
    <scope>NUCLEOTIDE SEQUENCE [LARGE SCALE GENOMIC DNA]</scope>
    <source>
        <strain evidence="5 6">CBS 123374</strain>
    </source>
</reference>
<dbReference type="InterPro" id="IPR006671">
    <property type="entry name" value="Cyclin_N"/>
</dbReference>
<dbReference type="Pfam" id="PF00134">
    <property type="entry name" value="Cyclin_N"/>
    <property type="match status" value="1"/>
</dbReference>
<dbReference type="CDD" id="cd20513">
    <property type="entry name" value="CYCLIN_CCNC_rpt1"/>
    <property type="match status" value="1"/>
</dbReference>
<evidence type="ECO:0000256" key="2">
    <source>
        <dbReference type="ARBA" id="ARBA00014912"/>
    </source>
</evidence>
<dbReference type="EMBL" id="JBBWRZ010000003">
    <property type="protein sequence ID" value="KAK8240190.1"/>
    <property type="molecule type" value="Genomic_DNA"/>
</dbReference>
<evidence type="ECO:0000313" key="6">
    <source>
        <dbReference type="Proteomes" id="UP001492380"/>
    </source>
</evidence>
<dbReference type="Gene3D" id="1.10.472.10">
    <property type="entry name" value="Cyclin-like"/>
    <property type="match status" value="2"/>
</dbReference>
<keyword evidence="6" id="KW-1185">Reference proteome</keyword>
<dbReference type="SUPFAM" id="SSF47954">
    <property type="entry name" value="Cyclin-like"/>
    <property type="match status" value="2"/>
</dbReference>
<evidence type="ECO:0000256" key="3">
    <source>
        <dbReference type="RuleBase" id="RU000383"/>
    </source>
</evidence>
<accession>A0ABR1YVG7</accession>
<keyword evidence="3" id="KW-0195">Cyclin</keyword>
<comment type="caution">
    <text evidence="5">The sequence shown here is derived from an EMBL/GenBank/DDBJ whole genome shotgun (WGS) entry which is preliminary data.</text>
</comment>
<sequence>MAANYWSSTQHRFWTFSKPQLAAIRRSLEDENRELVLKFHLPDRRLLSIYFSSQLNKLVRRLKLSQQAVATAQVYIRRVYTKVEIRKTNPNLVLVTALYLACKMEESPQHIRMILGEAKQAWQDTILPDTSKLGECEFHIISELNSQLIIHHPYRSLADLQSSWKLTHEEQTVAEYLINDHYLTDMPLLHAPHVVAIAAMVLAVTIGPPQAQAGLNMLTAANMQSAMANLANAGGGAGGGAGAAGGAGGGGSPARIQHLMNWLAETSIDIDGVADCTQEFISLYEVWETYNEKLCKDQINRFVKTRNLEK</sequence>
<dbReference type="PANTHER" id="PTHR10026">
    <property type="entry name" value="CYCLIN"/>
    <property type="match status" value="1"/>
</dbReference>
<organism evidence="5 6">
    <name type="scientific">Phyllosticta capitalensis</name>
    <dbReference type="NCBI Taxonomy" id="121624"/>
    <lineage>
        <taxon>Eukaryota</taxon>
        <taxon>Fungi</taxon>
        <taxon>Dikarya</taxon>
        <taxon>Ascomycota</taxon>
        <taxon>Pezizomycotina</taxon>
        <taxon>Dothideomycetes</taxon>
        <taxon>Dothideomycetes incertae sedis</taxon>
        <taxon>Botryosphaeriales</taxon>
        <taxon>Phyllostictaceae</taxon>
        <taxon>Phyllosticta</taxon>
    </lineage>
</organism>